<keyword evidence="2" id="KW-0812">Transmembrane</keyword>
<keyword evidence="2" id="KW-1133">Transmembrane helix</keyword>
<feature type="transmembrane region" description="Helical" evidence="2">
    <location>
        <begin position="6"/>
        <end position="32"/>
    </location>
</feature>
<evidence type="ECO:0000313" key="3">
    <source>
        <dbReference type="EMBL" id="BBZ23275.1"/>
    </source>
</evidence>
<accession>A0A7I7X264</accession>
<dbReference type="EMBL" id="AP022609">
    <property type="protein sequence ID" value="BBZ23275.1"/>
    <property type="molecule type" value="Genomic_DNA"/>
</dbReference>
<protein>
    <submittedName>
        <fullName evidence="3">Uncharacterized protein</fullName>
    </submittedName>
</protein>
<dbReference type="Proteomes" id="UP000467260">
    <property type="component" value="Chromosome"/>
</dbReference>
<feature type="compositionally biased region" description="Basic and acidic residues" evidence="1">
    <location>
        <begin position="44"/>
        <end position="69"/>
    </location>
</feature>
<feature type="region of interest" description="Disordered" evidence="1">
    <location>
        <begin position="36"/>
        <end position="69"/>
    </location>
</feature>
<reference evidence="3 4" key="1">
    <citation type="journal article" date="2019" name="Emerg. Microbes Infect.">
        <title>Comprehensive subspecies identification of 175 nontuberculous mycobacteria species based on 7547 genomic profiles.</title>
        <authorList>
            <person name="Matsumoto Y."/>
            <person name="Kinjo T."/>
            <person name="Motooka D."/>
            <person name="Nabeya D."/>
            <person name="Jung N."/>
            <person name="Uechi K."/>
            <person name="Horii T."/>
            <person name="Iida T."/>
            <person name="Fujita J."/>
            <person name="Nakamura S."/>
        </authorList>
    </citation>
    <scope>NUCLEOTIDE SEQUENCE [LARGE SCALE GENOMIC DNA]</scope>
    <source>
        <strain evidence="3 4">JCM 13571</strain>
    </source>
</reference>
<name>A0A7I7X264_9MYCO</name>
<evidence type="ECO:0000256" key="2">
    <source>
        <dbReference type="SAM" id="Phobius"/>
    </source>
</evidence>
<keyword evidence="4" id="KW-1185">Reference proteome</keyword>
<proteinExistence type="predicted"/>
<dbReference type="AlphaFoldDB" id="A0A7I7X264"/>
<organism evidence="3 4">
    <name type="scientific">Mycolicibacter hiberniae</name>
    <dbReference type="NCBI Taxonomy" id="29314"/>
    <lineage>
        <taxon>Bacteria</taxon>
        <taxon>Bacillati</taxon>
        <taxon>Actinomycetota</taxon>
        <taxon>Actinomycetes</taxon>
        <taxon>Mycobacteriales</taxon>
        <taxon>Mycobacteriaceae</taxon>
        <taxon>Mycolicibacter</taxon>
    </lineage>
</organism>
<keyword evidence="2" id="KW-0472">Membrane</keyword>
<evidence type="ECO:0000313" key="4">
    <source>
        <dbReference type="Proteomes" id="UP000467260"/>
    </source>
</evidence>
<evidence type="ECO:0000256" key="1">
    <source>
        <dbReference type="SAM" id="MobiDB-lite"/>
    </source>
</evidence>
<dbReference type="RefSeq" id="WP_085134607.1">
    <property type="nucleotide sequence ID" value="NZ_AP022609.1"/>
</dbReference>
<gene>
    <name evidence="3" type="ORF">MHIB_16930</name>
</gene>
<sequence length="69" mass="7412">MHNVAAIVAIVSFSGPGLLLVGGASVVMLMELRQRRRAASRRGVAPEKTDRTGDFDALPDHRDTPRAAE</sequence>
<dbReference type="KEGG" id="mhib:MHIB_16930"/>